<dbReference type="InterPro" id="IPR038377">
    <property type="entry name" value="Na/Glc_symporter_sf"/>
</dbReference>
<accession>A0ABX5KQ21</accession>
<evidence type="ECO:0000313" key="3">
    <source>
        <dbReference type="Proteomes" id="UP000245712"/>
    </source>
</evidence>
<feature type="transmembrane region" description="Helical" evidence="1">
    <location>
        <begin position="111"/>
        <end position="130"/>
    </location>
</feature>
<keyword evidence="1" id="KW-1133">Transmembrane helix</keyword>
<feature type="transmembrane region" description="Helical" evidence="1">
    <location>
        <begin position="311"/>
        <end position="330"/>
    </location>
</feature>
<feature type="transmembrane region" description="Helical" evidence="1">
    <location>
        <begin position="32"/>
        <end position="55"/>
    </location>
</feature>
<comment type="caution">
    <text evidence="2">The sequence shown here is derived from an EMBL/GenBank/DDBJ whole genome shotgun (WGS) entry which is preliminary data.</text>
</comment>
<feature type="transmembrane region" description="Helical" evidence="1">
    <location>
        <begin position="216"/>
        <end position="238"/>
    </location>
</feature>
<dbReference type="Gene3D" id="1.20.1730.10">
    <property type="entry name" value="Sodium/glucose cotransporter"/>
    <property type="match status" value="1"/>
</dbReference>
<organism evidence="2 3">
    <name type="scientific">Paraburkholderia unamae</name>
    <dbReference type="NCBI Taxonomy" id="219649"/>
    <lineage>
        <taxon>Bacteria</taxon>
        <taxon>Pseudomonadati</taxon>
        <taxon>Pseudomonadota</taxon>
        <taxon>Betaproteobacteria</taxon>
        <taxon>Burkholderiales</taxon>
        <taxon>Burkholderiaceae</taxon>
        <taxon>Paraburkholderia</taxon>
    </lineage>
</organism>
<dbReference type="EMBL" id="QEOB01000007">
    <property type="protein sequence ID" value="PVX83249.1"/>
    <property type="molecule type" value="Genomic_DNA"/>
</dbReference>
<keyword evidence="1" id="KW-0812">Transmembrane</keyword>
<protein>
    <submittedName>
        <fullName evidence="2">SSS family solute:Na+ symporter</fullName>
    </submittedName>
</protein>
<keyword evidence="3" id="KW-1185">Reference proteome</keyword>
<reference evidence="2 3" key="1">
    <citation type="submission" date="2018-05" db="EMBL/GenBank/DDBJ databases">
        <title>Genomic Encyclopedia of Type Strains, Phase IV (KMG-V): Genome sequencing to study the core and pangenomes of soil and plant-associated prokaryotes.</title>
        <authorList>
            <person name="Whitman W."/>
        </authorList>
    </citation>
    <scope>NUCLEOTIDE SEQUENCE [LARGE SCALE GENOMIC DNA]</scope>
    <source>
        <strain evidence="2 3">SCZa-39</strain>
    </source>
</reference>
<name>A0ABX5KQ21_9BURK</name>
<dbReference type="RefSeq" id="WP_116611345.1">
    <property type="nucleotide sequence ID" value="NZ_QEOB01000007.1"/>
</dbReference>
<evidence type="ECO:0000256" key="1">
    <source>
        <dbReference type="SAM" id="Phobius"/>
    </source>
</evidence>
<feature type="transmembrane region" description="Helical" evidence="1">
    <location>
        <begin position="175"/>
        <end position="195"/>
    </location>
</feature>
<feature type="transmembrane region" description="Helical" evidence="1">
    <location>
        <begin position="7"/>
        <end position="26"/>
    </location>
</feature>
<proteinExistence type="predicted"/>
<gene>
    <name evidence="2" type="ORF">C7402_107155</name>
</gene>
<feature type="transmembrane region" description="Helical" evidence="1">
    <location>
        <begin position="137"/>
        <end position="155"/>
    </location>
</feature>
<evidence type="ECO:0000313" key="2">
    <source>
        <dbReference type="EMBL" id="PVX83249.1"/>
    </source>
</evidence>
<sequence>MADRTLNVWEVASLLVSTSCGIGFFLGTGELALRQGMAACLYAVATAIGLVALALSAARLQRTGQSIWTYFGSLYGPAISQQVAAFSLIWMTGVLSTQIRGASSILALSGMPQAASIISVDCLVLVFSFLRISWLSGIFALCMCGCTAVLVLALAETHNLILWLRAPVIFEKSIHMQPVEHTALVLLSVAVLVLCGADYQQFPAMARTSAHARSGCLIAATIVLGIGFLPATAVIAGANLWHLSHLADQAQVVPTLLIRVIGSSSHVMSRAVTCVLIITALGSACSILRAMSDATAAVSRGVSIPPGFHRMLPIFAATLIAIYGQSIINVMVTLNVVYLAAVVPLLILTLLGYPVLNRAARRSMFVGAGVSALCALIEWTRVIHLPEATPLILGWPCALFAALRSRAAIIQTKPDRVGAREVHQRS</sequence>
<feature type="transmembrane region" description="Helical" evidence="1">
    <location>
        <begin position="267"/>
        <end position="290"/>
    </location>
</feature>
<dbReference type="Proteomes" id="UP000245712">
    <property type="component" value="Unassembled WGS sequence"/>
</dbReference>
<keyword evidence="1" id="KW-0472">Membrane</keyword>
<feature type="transmembrane region" description="Helical" evidence="1">
    <location>
        <begin position="67"/>
        <end position="91"/>
    </location>
</feature>
<feature type="transmembrane region" description="Helical" evidence="1">
    <location>
        <begin position="336"/>
        <end position="356"/>
    </location>
</feature>